<dbReference type="AlphaFoldDB" id="A0A815LX03"/>
<keyword evidence="7 9" id="KW-0472">Membrane</keyword>
<comment type="caution">
    <text evidence="11">The sequence shown here is derived from an EMBL/GenBank/DDBJ whole genome shotgun (WGS) entry which is preliminary data.</text>
</comment>
<dbReference type="GO" id="GO:0098560">
    <property type="term" value="C:cytoplasmic side of late endosome membrane"/>
    <property type="evidence" value="ECO:0007669"/>
    <property type="project" value="TreeGrafter"/>
</dbReference>
<evidence type="ECO:0000259" key="10">
    <source>
        <dbReference type="PROSITE" id="PS51837"/>
    </source>
</evidence>
<keyword evidence="9" id="KW-1133">Transmembrane helix</keyword>
<proteinExistence type="inferred from homology"/>
<keyword evidence="6" id="KW-0862">Zinc</keyword>
<accession>A0A815LX03</accession>
<dbReference type="EMBL" id="CAJOBD010007327">
    <property type="protein sequence ID" value="CAF4083897.1"/>
    <property type="molecule type" value="Genomic_DNA"/>
</dbReference>
<evidence type="ECO:0000256" key="8">
    <source>
        <dbReference type="SAM" id="MobiDB-lite"/>
    </source>
</evidence>
<feature type="domain" description="LITAF" evidence="10">
    <location>
        <begin position="28"/>
        <end position="96"/>
    </location>
</feature>
<dbReference type="PROSITE" id="PS51837">
    <property type="entry name" value="LITAF"/>
    <property type="match status" value="1"/>
</dbReference>
<name>A0A815LX03_9BILA</name>
<sequence>MSPYDYKGNNEASWTPNYPERLPPYSPVQQSQSIPIAAPTGDNPVSCICPYCHQTIITRVEKTNGLAVWLTAIGLCVIGCVFGCCLIPFFVDSFKV</sequence>
<dbReference type="Proteomes" id="UP000663836">
    <property type="component" value="Unassembled WGS sequence"/>
</dbReference>
<protein>
    <recommendedName>
        <fullName evidence="10">LITAF domain-containing protein</fullName>
    </recommendedName>
</protein>
<dbReference type="PANTHER" id="PTHR23292">
    <property type="entry name" value="LIPOPOLYSACCHARIDE-INDUCED TUMOR NECROSIS FACTOR-ALPHA FACTOR"/>
    <property type="match status" value="1"/>
</dbReference>
<evidence type="ECO:0000256" key="9">
    <source>
        <dbReference type="SAM" id="Phobius"/>
    </source>
</evidence>
<organism evidence="11 13">
    <name type="scientific">Rotaria sordida</name>
    <dbReference type="NCBI Taxonomy" id="392033"/>
    <lineage>
        <taxon>Eukaryota</taxon>
        <taxon>Metazoa</taxon>
        <taxon>Spiralia</taxon>
        <taxon>Gnathifera</taxon>
        <taxon>Rotifera</taxon>
        <taxon>Eurotatoria</taxon>
        <taxon>Bdelloidea</taxon>
        <taxon>Philodinida</taxon>
        <taxon>Philodinidae</taxon>
        <taxon>Rotaria</taxon>
    </lineage>
</organism>
<comment type="subcellular location">
    <subcellularLocation>
        <location evidence="2">Endosome membrane</location>
        <topology evidence="2">Peripheral membrane protein</topology>
    </subcellularLocation>
    <subcellularLocation>
        <location evidence="1">Late endosome membrane</location>
    </subcellularLocation>
    <subcellularLocation>
        <location evidence="3">Lysosome membrane</location>
        <topology evidence="3">Peripheral membrane protein</topology>
        <orientation evidence="3">Cytoplasmic side</orientation>
    </subcellularLocation>
</comment>
<dbReference type="PANTHER" id="PTHR23292:SF45">
    <property type="entry name" value="LIPOPOLYSACCHARIDE-INDUCED TUMOR NECROSIS FACTOR-ALPHA FACTOR HOMOLOG"/>
    <property type="match status" value="1"/>
</dbReference>
<dbReference type="GO" id="GO:0008270">
    <property type="term" value="F:zinc ion binding"/>
    <property type="evidence" value="ECO:0007669"/>
    <property type="project" value="TreeGrafter"/>
</dbReference>
<dbReference type="Pfam" id="PF10601">
    <property type="entry name" value="zf-LITAF-like"/>
    <property type="match status" value="1"/>
</dbReference>
<feature type="region of interest" description="Disordered" evidence="8">
    <location>
        <begin position="1"/>
        <end position="31"/>
    </location>
</feature>
<keyword evidence="9" id="KW-0812">Transmembrane</keyword>
<dbReference type="EMBL" id="CAJNOT010004109">
    <property type="protein sequence ID" value="CAF1416444.1"/>
    <property type="molecule type" value="Genomic_DNA"/>
</dbReference>
<dbReference type="GO" id="GO:0098574">
    <property type="term" value="C:cytoplasmic side of lysosomal membrane"/>
    <property type="evidence" value="ECO:0007669"/>
    <property type="project" value="TreeGrafter"/>
</dbReference>
<dbReference type="Proteomes" id="UP000663864">
    <property type="component" value="Unassembled WGS sequence"/>
</dbReference>
<evidence type="ECO:0000256" key="6">
    <source>
        <dbReference type="ARBA" id="ARBA00022833"/>
    </source>
</evidence>
<evidence type="ECO:0000313" key="13">
    <source>
        <dbReference type="Proteomes" id="UP000663864"/>
    </source>
</evidence>
<reference evidence="11" key="1">
    <citation type="submission" date="2021-02" db="EMBL/GenBank/DDBJ databases">
        <authorList>
            <person name="Nowell W R."/>
        </authorList>
    </citation>
    <scope>NUCLEOTIDE SEQUENCE</scope>
</reference>
<evidence type="ECO:0000313" key="12">
    <source>
        <dbReference type="EMBL" id="CAF4083897.1"/>
    </source>
</evidence>
<evidence type="ECO:0000256" key="4">
    <source>
        <dbReference type="ARBA" id="ARBA00005975"/>
    </source>
</evidence>
<evidence type="ECO:0000256" key="3">
    <source>
        <dbReference type="ARBA" id="ARBA00004630"/>
    </source>
</evidence>
<comment type="similarity">
    <text evidence="4">Belongs to the CDIP1/LITAF family.</text>
</comment>
<feature type="transmembrane region" description="Helical" evidence="9">
    <location>
        <begin position="66"/>
        <end position="91"/>
    </location>
</feature>
<evidence type="ECO:0000313" key="11">
    <source>
        <dbReference type="EMBL" id="CAF1416444.1"/>
    </source>
</evidence>
<evidence type="ECO:0000256" key="7">
    <source>
        <dbReference type="ARBA" id="ARBA00023136"/>
    </source>
</evidence>
<keyword evidence="5" id="KW-0479">Metal-binding</keyword>
<gene>
    <name evidence="12" type="ORF">JBS370_LOCUS30860</name>
    <name evidence="11" type="ORF">ZHD862_LOCUS33763</name>
</gene>
<dbReference type="InterPro" id="IPR006629">
    <property type="entry name" value="LITAF"/>
</dbReference>
<evidence type="ECO:0000256" key="1">
    <source>
        <dbReference type="ARBA" id="ARBA00004414"/>
    </source>
</evidence>
<dbReference type="InterPro" id="IPR037519">
    <property type="entry name" value="LITAF_fam"/>
</dbReference>
<evidence type="ECO:0000256" key="2">
    <source>
        <dbReference type="ARBA" id="ARBA00004481"/>
    </source>
</evidence>
<evidence type="ECO:0000256" key="5">
    <source>
        <dbReference type="ARBA" id="ARBA00022723"/>
    </source>
</evidence>
<dbReference type="GO" id="GO:0005634">
    <property type="term" value="C:nucleus"/>
    <property type="evidence" value="ECO:0007669"/>
    <property type="project" value="TreeGrafter"/>
</dbReference>